<evidence type="ECO:0000256" key="1">
    <source>
        <dbReference type="ARBA" id="ARBA00004613"/>
    </source>
</evidence>
<feature type="domain" description="Saposin B-type" evidence="8">
    <location>
        <begin position="160"/>
        <end position="239"/>
    </location>
</feature>
<evidence type="ECO:0000313" key="12">
    <source>
        <dbReference type="EMBL" id="JAP96903.1"/>
    </source>
</evidence>
<feature type="domain" description="Saposin B-type" evidence="8">
    <location>
        <begin position="388"/>
        <end position="469"/>
    </location>
</feature>
<dbReference type="InterPro" id="IPR051428">
    <property type="entry name" value="Sphingo_Act-Surfact_Prot"/>
</dbReference>
<feature type="domain" description="Saposin A-type" evidence="9">
    <location>
        <begin position="764"/>
        <end position="804"/>
    </location>
</feature>
<dbReference type="InterPro" id="IPR008373">
    <property type="entry name" value="Saposin"/>
</dbReference>
<dbReference type="InterPro" id="IPR011001">
    <property type="entry name" value="Saposin-like"/>
</dbReference>
<dbReference type="Pfam" id="PF02199">
    <property type="entry name" value="SapA"/>
    <property type="match status" value="2"/>
</dbReference>
<proteinExistence type="predicted"/>
<gene>
    <name evidence="10" type="primary">PSAP</name>
    <name evidence="12" type="synonym">PSAP_0</name>
    <name evidence="10" type="ORF">CM83_58698</name>
    <name evidence="12" type="ORF">g.79619</name>
</gene>
<evidence type="ECO:0000259" key="9">
    <source>
        <dbReference type="PROSITE" id="PS51110"/>
    </source>
</evidence>
<dbReference type="InterPro" id="IPR008139">
    <property type="entry name" value="SaposinB_dom"/>
</dbReference>
<dbReference type="GO" id="GO:0005576">
    <property type="term" value="C:extracellular region"/>
    <property type="evidence" value="ECO:0007669"/>
    <property type="project" value="UniProtKB-SubCell"/>
</dbReference>
<feature type="domain" description="Saposin B-type" evidence="8">
    <location>
        <begin position="476"/>
        <end position="558"/>
    </location>
</feature>
<dbReference type="FunFam" id="1.10.225.10:FF:000002">
    <property type="entry name" value="prosaposin isoform X2"/>
    <property type="match status" value="2"/>
</dbReference>
<accession>A0A0A9XLR3</accession>
<dbReference type="InterPro" id="IPR008138">
    <property type="entry name" value="SapB_2"/>
</dbReference>
<feature type="chain" id="PRO_5015033872" evidence="7">
    <location>
        <begin position="28"/>
        <end position="815"/>
    </location>
</feature>
<keyword evidence="6" id="KW-0325">Glycoprotein</keyword>
<keyword evidence="2" id="KW-0964">Secreted</keyword>
<dbReference type="InterPro" id="IPR003119">
    <property type="entry name" value="SAP_A"/>
</dbReference>
<name>A0A0A9XLR3_LYGHE</name>
<dbReference type="SMART" id="SM00741">
    <property type="entry name" value="SapB"/>
    <property type="match status" value="7"/>
</dbReference>
<feature type="domain" description="Saposin B-type" evidence="8">
    <location>
        <begin position="70"/>
        <end position="152"/>
    </location>
</feature>
<feature type="signal peptide" evidence="7">
    <location>
        <begin position="1"/>
        <end position="27"/>
    </location>
</feature>
<feature type="domain" description="Saposin B-type" evidence="8">
    <location>
        <begin position="270"/>
        <end position="349"/>
    </location>
</feature>
<organism evidence="10">
    <name type="scientific">Lygus hesperus</name>
    <name type="common">Western plant bug</name>
    <dbReference type="NCBI Taxonomy" id="30085"/>
    <lineage>
        <taxon>Eukaryota</taxon>
        <taxon>Metazoa</taxon>
        <taxon>Ecdysozoa</taxon>
        <taxon>Arthropoda</taxon>
        <taxon>Hexapoda</taxon>
        <taxon>Insecta</taxon>
        <taxon>Pterygota</taxon>
        <taxon>Neoptera</taxon>
        <taxon>Paraneoptera</taxon>
        <taxon>Hemiptera</taxon>
        <taxon>Heteroptera</taxon>
        <taxon>Panheteroptera</taxon>
        <taxon>Cimicomorpha</taxon>
        <taxon>Miridae</taxon>
        <taxon>Mirini</taxon>
        <taxon>Lygus</taxon>
    </lineage>
</organism>
<dbReference type="Pfam" id="PF03489">
    <property type="entry name" value="SapB_2"/>
    <property type="match status" value="4"/>
</dbReference>
<dbReference type="SMART" id="SM00162">
    <property type="entry name" value="SAPA"/>
    <property type="match status" value="2"/>
</dbReference>
<reference evidence="10" key="2">
    <citation type="submission" date="2014-07" db="EMBL/GenBank/DDBJ databases">
        <authorList>
            <person name="Hull J."/>
        </authorList>
    </citation>
    <scope>NUCLEOTIDE SEQUENCE</scope>
</reference>
<evidence type="ECO:0000256" key="7">
    <source>
        <dbReference type="SAM" id="SignalP"/>
    </source>
</evidence>
<dbReference type="EMBL" id="GBHO01023851">
    <property type="protein sequence ID" value="JAG19753.1"/>
    <property type="molecule type" value="Transcribed_RNA"/>
</dbReference>
<dbReference type="PANTHER" id="PTHR11480">
    <property type="entry name" value="SAPOSIN-RELATED"/>
    <property type="match status" value="1"/>
</dbReference>
<protein>
    <submittedName>
        <fullName evidence="10">Proactivator polypeptide</fullName>
    </submittedName>
</protein>
<dbReference type="PRINTS" id="PR01797">
    <property type="entry name" value="SAPOSIN"/>
</dbReference>
<dbReference type="PANTHER" id="PTHR11480:SF3">
    <property type="entry name" value="BCDNA.GH08312"/>
    <property type="match status" value="1"/>
</dbReference>
<feature type="domain" description="Saposin B-type" evidence="8">
    <location>
        <begin position="588"/>
        <end position="669"/>
    </location>
</feature>
<dbReference type="InterPro" id="IPR007856">
    <property type="entry name" value="SapB_1"/>
</dbReference>
<feature type="domain" description="Saposin A-type" evidence="9">
    <location>
        <begin position="25"/>
        <end position="65"/>
    </location>
</feature>
<reference evidence="10" key="1">
    <citation type="journal article" date="2014" name="PLoS ONE">
        <title>Transcriptome-Based Identification of ABC Transporters in the Western Tarnished Plant Bug Lygus hesperus.</title>
        <authorList>
            <person name="Hull J.J."/>
            <person name="Chaney K."/>
            <person name="Geib S.M."/>
            <person name="Fabrick J.A."/>
            <person name="Brent C.S."/>
            <person name="Walsh D."/>
            <person name="Lavine L.C."/>
        </authorList>
    </citation>
    <scope>NUCLEOTIDE SEQUENCE</scope>
</reference>
<dbReference type="AlphaFoldDB" id="A0A0A9XLR3"/>
<evidence type="ECO:0000259" key="8">
    <source>
        <dbReference type="PROSITE" id="PS50015"/>
    </source>
</evidence>
<reference evidence="11" key="3">
    <citation type="submission" date="2014-09" db="EMBL/GenBank/DDBJ databases">
        <authorList>
            <person name="Magalhaes I.L.F."/>
            <person name="Oliveira U."/>
            <person name="Santos F.R."/>
            <person name="Vidigal T.H.D.A."/>
            <person name="Brescovit A.D."/>
            <person name="Santos A.J."/>
        </authorList>
    </citation>
    <scope>NUCLEOTIDE SEQUENCE</scope>
</reference>
<evidence type="ECO:0000256" key="5">
    <source>
        <dbReference type="ARBA" id="ARBA00023157"/>
    </source>
</evidence>
<dbReference type="PROSITE" id="PS50015">
    <property type="entry name" value="SAP_B"/>
    <property type="match status" value="7"/>
</dbReference>
<reference evidence="12" key="4">
    <citation type="journal article" date="2016" name="Gigascience">
        <title>De novo construction of an expanded transcriptome assembly for the western tarnished plant bug, Lygus hesperus.</title>
        <authorList>
            <person name="Tassone E.E."/>
            <person name="Geib S.M."/>
            <person name="Hall B."/>
            <person name="Fabrick J.A."/>
            <person name="Brent C.S."/>
            <person name="Hull J.J."/>
        </authorList>
    </citation>
    <scope>NUCLEOTIDE SEQUENCE</scope>
</reference>
<evidence type="ECO:0000313" key="11">
    <source>
        <dbReference type="EMBL" id="JAG57938.1"/>
    </source>
</evidence>
<sequence length="815" mass="92047">MELNMNSLCKLLLLGYFVCLVPDLVTSKHVICYKGQSYWCRNITTAAECNAVKHCIQSVWEKEIPIEEDKSSVCQTCMDMVKMARDQLESNETQEELRQVLEGTCMVIPEKHLKKDCDKLMDDFGSYIVDTLTSQMNPSVVCSVAGLCYNDKFKNVKVVRQLDCDSCNGLMERIEGNIETASTGDLQDVLKNVCRSLGTFSDVCVSLLAEHMESVDALVRNNVKAKPICDLAGVCTEKYHSHSDRVKLHRVAVSRDTMDVQVFSKTPVSDDLSCDFCQQLVKHLRDILIANTTEEEFKMVLEGICKMSKFKDECDVFIDQYYQAVYNFLVKELDGKALCTQIKICNDSRKDTVIQPKQAIEEVQPMQLPIERMKLTYVPESHKNTRKSPAVCSFCEYFLHFIQQEITLPSSERKITEVVEQACNKLPGTVRGQCDSFVDTYMDQFIAILANRIDPSQVCPSLGACPGVLLAVEYKDKPTCPLCLLAIDEALRKVHNRSEVAIGDVLDDLCMRDEFPTSVLVECAKFVTGFKQPITDMIIADFTSQEACVYIDLCSPPMDSMIPAPKVENTFSSHVGDIETNQINEFGSPNVCVLCEFVMQKLSKMIADKKTEEEIKDALDHVCNYMPKTVVSECKQFVVKYADMIMELLIQEVSPKLICAELDLCLNVERQIVNPVKRCVVCEIFMDFLKTVMTNEELDTSINDSMMKACKQFPPKDVSFCVSMVEQLGPQIEEILRTVPVGRLVCRRLNMCSKDKTDELHLLSMDLGPSCFTGPEYWCATSANAMECDKIEYCQTNVWRSDKPGRSTLKGRDVI</sequence>
<dbReference type="GO" id="GO:0006665">
    <property type="term" value="P:sphingolipid metabolic process"/>
    <property type="evidence" value="ECO:0007669"/>
    <property type="project" value="InterPro"/>
</dbReference>
<dbReference type="GO" id="GO:0016020">
    <property type="term" value="C:membrane"/>
    <property type="evidence" value="ECO:0007669"/>
    <property type="project" value="GOC"/>
</dbReference>
<feature type="domain" description="Saposin B-type" evidence="8">
    <location>
        <begin position="675"/>
        <end position="756"/>
    </location>
</feature>
<dbReference type="Gene3D" id="1.10.225.10">
    <property type="entry name" value="Saposin-like"/>
    <property type="match status" value="7"/>
</dbReference>
<evidence type="ECO:0000256" key="3">
    <source>
        <dbReference type="ARBA" id="ARBA00022729"/>
    </source>
</evidence>
<dbReference type="GO" id="GO:0005764">
    <property type="term" value="C:lysosome"/>
    <property type="evidence" value="ECO:0007669"/>
    <property type="project" value="InterPro"/>
</dbReference>
<evidence type="ECO:0000256" key="6">
    <source>
        <dbReference type="ARBA" id="ARBA00023180"/>
    </source>
</evidence>
<keyword evidence="5" id="KW-1015">Disulfide bond</keyword>
<keyword evidence="3 7" id="KW-0732">Signal</keyword>
<dbReference type="EMBL" id="GBRD01007883">
    <property type="protein sequence ID" value="JAG57938.1"/>
    <property type="molecule type" value="Transcribed_RNA"/>
</dbReference>
<dbReference type="SUPFAM" id="SSF47862">
    <property type="entry name" value="Saposin"/>
    <property type="match status" value="7"/>
</dbReference>
<comment type="subcellular location">
    <subcellularLocation>
        <location evidence="1">Secreted</location>
    </subcellularLocation>
</comment>
<evidence type="ECO:0000256" key="2">
    <source>
        <dbReference type="ARBA" id="ARBA00022525"/>
    </source>
</evidence>
<evidence type="ECO:0000256" key="4">
    <source>
        <dbReference type="ARBA" id="ARBA00022737"/>
    </source>
</evidence>
<dbReference type="PROSITE" id="PS51110">
    <property type="entry name" value="SAP_A"/>
    <property type="match status" value="2"/>
</dbReference>
<dbReference type="EMBL" id="GDHC01021725">
    <property type="protein sequence ID" value="JAP96903.1"/>
    <property type="molecule type" value="Transcribed_RNA"/>
</dbReference>
<keyword evidence="4" id="KW-0677">Repeat</keyword>
<evidence type="ECO:0000313" key="10">
    <source>
        <dbReference type="EMBL" id="JAG19753.1"/>
    </source>
</evidence>
<dbReference type="Pfam" id="PF05184">
    <property type="entry name" value="SapB_1"/>
    <property type="match status" value="4"/>
</dbReference>